<dbReference type="Proteomes" id="UP000326903">
    <property type="component" value="Unassembled WGS sequence"/>
</dbReference>
<dbReference type="RefSeq" id="WP_150415943.1">
    <property type="nucleotide sequence ID" value="NZ_VYQF01000005.1"/>
</dbReference>
<dbReference type="EMBL" id="VYQF01000005">
    <property type="protein sequence ID" value="KAA9037709.1"/>
    <property type="molecule type" value="Genomic_DNA"/>
</dbReference>
<dbReference type="InterPro" id="IPR015421">
    <property type="entry name" value="PyrdxlP-dep_Trfase_major"/>
</dbReference>
<keyword evidence="2" id="KW-0663">Pyridoxal phosphate</keyword>
<evidence type="ECO:0000256" key="2">
    <source>
        <dbReference type="ARBA" id="ARBA00022898"/>
    </source>
</evidence>
<dbReference type="Gene3D" id="3.40.640.10">
    <property type="entry name" value="Type I PLP-dependent aspartate aminotransferase-like (Major domain)"/>
    <property type="match status" value="1"/>
</dbReference>
<keyword evidence="4" id="KW-1185">Reference proteome</keyword>
<dbReference type="AlphaFoldDB" id="A0A5J5IFX1"/>
<organism evidence="3 4">
    <name type="scientific">Ginsengibacter hankyongi</name>
    <dbReference type="NCBI Taxonomy" id="2607284"/>
    <lineage>
        <taxon>Bacteria</taxon>
        <taxon>Pseudomonadati</taxon>
        <taxon>Bacteroidota</taxon>
        <taxon>Chitinophagia</taxon>
        <taxon>Chitinophagales</taxon>
        <taxon>Chitinophagaceae</taxon>
        <taxon>Ginsengibacter</taxon>
    </lineage>
</organism>
<evidence type="ECO:0000313" key="3">
    <source>
        <dbReference type="EMBL" id="KAA9037709.1"/>
    </source>
</evidence>
<proteinExistence type="predicted"/>
<protein>
    <submittedName>
        <fullName evidence="3">Selenocysteine synthase</fullName>
    </submittedName>
</protein>
<gene>
    <name evidence="3" type="ORF">FW778_16580</name>
</gene>
<dbReference type="PANTHER" id="PTHR32328:SF0">
    <property type="entry name" value="L-SERYL-TRNA(SEC) SELENIUM TRANSFERASE"/>
    <property type="match status" value="1"/>
</dbReference>
<evidence type="ECO:0000256" key="1">
    <source>
        <dbReference type="ARBA" id="ARBA00001933"/>
    </source>
</evidence>
<comment type="cofactor">
    <cofactor evidence="1">
        <name>pyridoxal 5'-phosphate</name>
        <dbReference type="ChEBI" id="CHEBI:597326"/>
    </cofactor>
</comment>
<dbReference type="SUPFAM" id="SSF53383">
    <property type="entry name" value="PLP-dependent transferases"/>
    <property type="match status" value="1"/>
</dbReference>
<dbReference type="GO" id="GO:0004125">
    <property type="term" value="F:L-seryl-tRNA(Sec) selenium transferase activity"/>
    <property type="evidence" value="ECO:0007669"/>
    <property type="project" value="TreeGrafter"/>
</dbReference>
<reference evidence="3 4" key="1">
    <citation type="submission" date="2019-09" db="EMBL/GenBank/DDBJ databases">
        <title>Draft genome sequence of Ginsengibacter sp. BR5-29.</title>
        <authorList>
            <person name="Im W.-T."/>
        </authorList>
    </citation>
    <scope>NUCLEOTIDE SEQUENCE [LARGE SCALE GENOMIC DNA]</scope>
    <source>
        <strain evidence="3 4">BR5-29</strain>
    </source>
</reference>
<evidence type="ECO:0000313" key="4">
    <source>
        <dbReference type="Proteomes" id="UP000326903"/>
    </source>
</evidence>
<dbReference type="InterPro" id="IPR015424">
    <property type="entry name" value="PyrdxlP-dep_Trfase"/>
</dbReference>
<dbReference type="PANTHER" id="PTHR32328">
    <property type="entry name" value="L-SERYL-TRNA(SEC) SELENIUM TRANSFERASE"/>
    <property type="match status" value="1"/>
</dbReference>
<comment type="caution">
    <text evidence="3">The sequence shown here is derived from an EMBL/GenBank/DDBJ whole genome shotgun (WGS) entry which is preliminary data.</text>
</comment>
<name>A0A5J5IFX1_9BACT</name>
<accession>A0A5J5IFX1</accession>
<sequence>MKRRDIIKGLSLLPLSGGVMGGILASESVFAEPPAPNRDLFKELGVRTFINARGTITAMSGSLMHDYVLDAINDSSKDFCMMEELQDKVGEKIAAMVHSEAALVSAGAFSALMLGMAGILTGSDLKKVAQLPQLEGTGMKSEVIIQRGHQIDYNHAFLNCGAKLVYVETPEDVDKAVNEKTASMHFLGSGAPNGKIMHEEWIALANKHNLPTSIDIAANIPPVSNLWKFNEMGFSFVALSGGKAIRGPQSAGVLMGKKDIIAAACLNSSPHSGTIGRGMKVNKEEILGMYVALERYISQDHDKEWKDWEDRVARIAKAAESVSGVKTETYVPPIADHTPTLNISWDTGKVKFSGDDLLMKLRKGNPSIEAYGGGKNSITVSPWMMRPEQVKIVAARIKEELLKASA</sequence>